<sequence>MNLEGFDLEDDQIAAFHQSLARLRQRYSVEVTDCDQIPGLFGWIDALKAYQVLGHYKDFQIINVFNASTDGAAFQIVNVYVSYVVNTGKGHMQEFGKVQSIGWAELPVDFGYVLITAETVADKVLDFFLHRDVDFEAHKAFSDRFLLLASDKAAVKKHFTAEWLDCIAASGHVEIEIKGNKLVASYPEAMTVTTTLAIAGLVEKAKRTILAE</sequence>
<protein>
    <submittedName>
        <fullName evidence="1">Uncharacterized protein</fullName>
    </submittedName>
</protein>
<gene>
    <name evidence="1" type="ORF">AVDCRST_MAG56-3690</name>
</gene>
<accession>A0A6J4JIU4</accession>
<dbReference type="EMBL" id="CADCTQ010000310">
    <property type="protein sequence ID" value="CAA9280382.1"/>
    <property type="molecule type" value="Genomic_DNA"/>
</dbReference>
<name>A0A6J4JIU4_9SPHI</name>
<evidence type="ECO:0000313" key="1">
    <source>
        <dbReference type="EMBL" id="CAA9280382.1"/>
    </source>
</evidence>
<dbReference type="AlphaFoldDB" id="A0A6J4JIU4"/>
<reference evidence="1" key="1">
    <citation type="submission" date="2020-02" db="EMBL/GenBank/DDBJ databases">
        <authorList>
            <person name="Meier V. D."/>
        </authorList>
    </citation>
    <scope>NUCLEOTIDE SEQUENCE</scope>
    <source>
        <strain evidence="1">AVDCRST_MAG56</strain>
    </source>
</reference>
<proteinExistence type="predicted"/>
<organism evidence="1">
    <name type="scientific">uncultured Cytophagales bacterium</name>
    <dbReference type="NCBI Taxonomy" id="158755"/>
    <lineage>
        <taxon>Bacteria</taxon>
        <taxon>Pseudomonadati</taxon>
        <taxon>Bacteroidota</taxon>
        <taxon>Sphingobacteriia</taxon>
        <taxon>Sphingobacteriales</taxon>
        <taxon>environmental samples</taxon>
    </lineage>
</organism>